<evidence type="ECO:0000256" key="1">
    <source>
        <dbReference type="SAM" id="MobiDB-lite"/>
    </source>
</evidence>
<feature type="compositionally biased region" description="Basic residues" evidence="1">
    <location>
        <begin position="288"/>
        <end position="298"/>
    </location>
</feature>
<feature type="compositionally biased region" description="Basic and acidic residues" evidence="1">
    <location>
        <begin position="269"/>
        <end position="286"/>
    </location>
</feature>
<proteinExistence type="predicted"/>
<dbReference type="Proteomes" id="UP000704712">
    <property type="component" value="Unassembled WGS sequence"/>
</dbReference>
<reference evidence="2" key="1">
    <citation type="submission" date="2020-03" db="EMBL/GenBank/DDBJ databases">
        <title>Hybrid Assembly of Korean Phytophthora infestans isolates.</title>
        <authorList>
            <person name="Prokchorchik M."/>
            <person name="Lee Y."/>
            <person name="Seo J."/>
            <person name="Cho J.-H."/>
            <person name="Park Y.-E."/>
            <person name="Jang D.-C."/>
            <person name="Im J.-S."/>
            <person name="Choi J.-G."/>
            <person name="Park H.-J."/>
            <person name="Lee G.-B."/>
            <person name="Lee Y.-G."/>
            <person name="Hong S.-Y."/>
            <person name="Cho K."/>
            <person name="Sohn K.H."/>
        </authorList>
    </citation>
    <scope>NUCLEOTIDE SEQUENCE</scope>
    <source>
        <strain evidence="2">KR_2_A2</strain>
    </source>
</reference>
<comment type="caution">
    <text evidence="2">The sequence shown here is derived from an EMBL/GenBank/DDBJ whole genome shotgun (WGS) entry which is preliminary data.</text>
</comment>
<dbReference type="PANTHER" id="PTHR21521:SF0">
    <property type="entry name" value="AMUN, ISOFORM A"/>
    <property type="match status" value="1"/>
</dbReference>
<protein>
    <submittedName>
        <fullName evidence="2">Uncharacterized protein</fullName>
    </submittedName>
</protein>
<dbReference type="AlphaFoldDB" id="A0A8S9UJP1"/>
<name>A0A8S9UJP1_PHYIN</name>
<accession>A0A8S9UJP1</accession>
<sequence length="298" mass="33527">MSVTVTVKQTLILQRDDYGVYHAKKIRSMTKLWSSSSEAAWAALWVRYDEVLQAQKSDLATLDGWYLDTFPPIVQAREPEPYVTQQELQHLLEWKLRKGKWRPQLMKFVSGLSENEVKQASLNAFKELKREDLRAATEALCVLKGVGPATGSAVLAAYDESVPFMADEALEAIAGIIGPRKYTLPHFLSFAEQLRAKAKWLNEQRAANDDAKAGNTGLWTAQRVQLCLYAEAHDDSSDEVATGSKKKAPSLAAKRKRDKPATSSPAKKKKEEKTQEELVKDQDQSLRRSQRKRQRPAA</sequence>
<feature type="region of interest" description="Disordered" evidence="1">
    <location>
        <begin position="237"/>
        <end position="298"/>
    </location>
</feature>
<evidence type="ECO:0000313" key="2">
    <source>
        <dbReference type="EMBL" id="KAF4140796.1"/>
    </source>
</evidence>
<dbReference type="PANTHER" id="PTHR21521">
    <property type="entry name" value="AMUN, ISOFORM A"/>
    <property type="match status" value="1"/>
</dbReference>
<feature type="compositionally biased region" description="Basic residues" evidence="1">
    <location>
        <begin position="244"/>
        <end position="258"/>
    </location>
</feature>
<evidence type="ECO:0000313" key="3">
    <source>
        <dbReference type="Proteomes" id="UP000704712"/>
    </source>
</evidence>
<organism evidence="2 3">
    <name type="scientific">Phytophthora infestans</name>
    <name type="common">Potato late blight agent</name>
    <name type="synonym">Botrytis infestans</name>
    <dbReference type="NCBI Taxonomy" id="4787"/>
    <lineage>
        <taxon>Eukaryota</taxon>
        <taxon>Sar</taxon>
        <taxon>Stramenopiles</taxon>
        <taxon>Oomycota</taxon>
        <taxon>Peronosporomycetes</taxon>
        <taxon>Peronosporales</taxon>
        <taxon>Peronosporaceae</taxon>
        <taxon>Phytophthora</taxon>
    </lineage>
</organism>
<dbReference type="EMBL" id="JAACNO010001409">
    <property type="protein sequence ID" value="KAF4140796.1"/>
    <property type="molecule type" value="Genomic_DNA"/>
</dbReference>
<gene>
    <name evidence="2" type="ORF">GN958_ATG10015</name>
</gene>